<dbReference type="PANTHER" id="PTHR22809">
    <property type="entry name" value="METHYLTRANSFERASE-RELATED"/>
    <property type="match status" value="1"/>
</dbReference>
<sequence>MRGRGPPPSCFAGEPNARAPPEPRRPGAQTPATPAPSTQPYNRHYACATYCFLPLYTSLIPPFLSTRLYIYIYIFIKVLMSETIHIPKTKQGGSFTPAENVKLHANDFTIEEKLSSLSETQKQQVTNYQSAVLNAMDLPAAALETEKKGGDNFWEKHFSTSQHHFPLKNYIIHAFPLVKEFLAADTKSDIHILECGCGTGSTLIPLLLQYPETTTQFVGFDISASAIRHFASNPHVTDFLNSKRLNLFQHDITKSLHVQQDEDNHEAKRRKCEEAKENLLHVIGHNVPSMKGKMYDAIFLVFVLSAIPTVHKMVETLEQLCSVLKPEGVLFIRDYAFPDHNFFRFQEKNNTDNTLFFLKGDGTTQFFFDKEVLHKLADKAGMEETPEYPVTYHCNRIENRKNGKRMDKVFVNGTFRRKR</sequence>
<keyword evidence="6" id="KW-1185">Reference proteome</keyword>
<organism evidence="5 6">
    <name type="scientific">Strigomonas culicis</name>
    <dbReference type="NCBI Taxonomy" id="28005"/>
    <lineage>
        <taxon>Eukaryota</taxon>
        <taxon>Discoba</taxon>
        <taxon>Euglenozoa</taxon>
        <taxon>Kinetoplastea</taxon>
        <taxon>Metakinetoplastina</taxon>
        <taxon>Trypanosomatida</taxon>
        <taxon>Trypanosomatidae</taxon>
        <taxon>Strigomonadinae</taxon>
        <taxon>Strigomonas</taxon>
    </lineage>
</organism>
<dbReference type="PANTHER" id="PTHR22809:SF14">
    <property type="entry name" value="TRNA N(3)-METHYLCYTIDINE METHYLTRANSFERASE"/>
    <property type="match status" value="1"/>
</dbReference>
<dbReference type="GO" id="GO:0008173">
    <property type="term" value="F:RNA methyltransferase activity"/>
    <property type="evidence" value="ECO:0007669"/>
    <property type="project" value="UniProtKB-ARBA"/>
</dbReference>
<dbReference type="InterPro" id="IPR026113">
    <property type="entry name" value="METTL2/6/8-like"/>
</dbReference>
<evidence type="ECO:0000313" key="6">
    <source>
        <dbReference type="Proteomes" id="UP000015354"/>
    </source>
</evidence>
<dbReference type="GO" id="GO:0032259">
    <property type="term" value="P:methylation"/>
    <property type="evidence" value="ECO:0007669"/>
    <property type="project" value="UniProtKB-KW"/>
</dbReference>
<proteinExistence type="inferred from homology"/>
<gene>
    <name evidence="5" type="ORF">STCU_04711</name>
</gene>
<dbReference type="Pfam" id="PF13489">
    <property type="entry name" value="Methyltransf_23"/>
    <property type="match status" value="1"/>
</dbReference>
<feature type="region of interest" description="Disordered" evidence="4">
    <location>
        <begin position="1"/>
        <end position="38"/>
    </location>
</feature>
<protein>
    <submittedName>
        <fullName evidence="5">Methyltransferase domain-containing protein</fullName>
    </submittedName>
</protein>
<feature type="compositionally biased region" description="Low complexity" evidence="4">
    <location>
        <begin position="26"/>
        <end position="38"/>
    </location>
</feature>
<reference evidence="5 6" key="1">
    <citation type="journal article" date="2013" name="PLoS ONE">
        <title>Predicting the Proteins of Angomonas deanei, Strigomonas culicis and Their Respective Endosymbionts Reveals New Aspects of the Trypanosomatidae Family.</title>
        <authorList>
            <person name="Motta M.C."/>
            <person name="Martins A.C."/>
            <person name="de Souza S.S."/>
            <person name="Catta-Preta C.M."/>
            <person name="Silva R."/>
            <person name="Klein C.C."/>
            <person name="de Almeida L.G."/>
            <person name="de Lima Cunha O."/>
            <person name="Ciapina L.P."/>
            <person name="Brocchi M."/>
            <person name="Colabardini A.C."/>
            <person name="de Araujo Lima B."/>
            <person name="Machado C.R."/>
            <person name="de Almeida Soares C.M."/>
            <person name="Probst C.M."/>
            <person name="de Menezes C.B."/>
            <person name="Thompson C.E."/>
            <person name="Bartholomeu D.C."/>
            <person name="Gradia D.F."/>
            <person name="Pavoni D.P."/>
            <person name="Grisard E.C."/>
            <person name="Fantinatti-Garboggini F."/>
            <person name="Marchini F.K."/>
            <person name="Rodrigues-Luiz G.F."/>
            <person name="Wagner G."/>
            <person name="Goldman G.H."/>
            <person name="Fietto J.L."/>
            <person name="Elias M.C."/>
            <person name="Goldman M.H."/>
            <person name="Sagot M.F."/>
            <person name="Pereira M."/>
            <person name="Stoco P.H."/>
            <person name="de Mendonca-Neto R.P."/>
            <person name="Teixeira S.M."/>
            <person name="Maciel T.E."/>
            <person name="de Oliveira Mendes T.A."/>
            <person name="Urmenyi T.P."/>
            <person name="de Souza W."/>
            <person name="Schenkman S."/>
            <person name="de Vasconcelos A.T."/>
        </authorList>
    </citation>
    <scope>NUCLEOTIDE SEQUENCE [LARGE SCALE GENOMIC DNA]</scope>
</reference>
<comment type="similarity">
    <text evidence="1">Belongs to the methyltransferase superfamily. METL family.</text>
</comment>
<keyword evidence="3 5" id="KW-0808">Transferase</keyword>
<dbReference type="Gene3D" id="3.40.50.150">
    <property type="entry name" value="Vaccinia Virus protein VP39"/>
    <property type="match status" value="1"/>
</dbReference>
<comment type="caution">
    <text evidence="5">The sequence shown here is derived from an EMBL/GenBank/DDBJ whole genome shotgun (WGS) entry which is preliminary data.</text>
</comment>
<dbReference type="AlphaFoldDB" id="S9UJP4"/>
<dbReference type="SUPFAM" id="SSF53335">
    <property type="entry name" value="S-adenosyl-L-methionine-dependent methyltransferases"/>
    <property type="match status" value="1"/>
</dbReference>
<accession>S9UJP4</accession>
<dbReference type="OrthoDB" id="417697at2759"/>
<evidence type="ECO:0000256" key="2">
    <source>
        <dbReference type="ARBA" id="ARBA00022603"/>
    </source>
</evidence>
<evidence type="ECO:0000256" key="1">
    <source>
        <dbReference type="ARBA" id="ARBA00009725"/>
    </source>
</evidence>
<dbReference type="EMBL" id="ATMH01004711">
    <property type="protein sequence ID" value="EPY29128.1"/>
    <property type="molecule type" value="Genomic_DNA"/>
</dbReference>
<evidence type="ECO:0000256" key="4">
    <source>
        <dbReference type="SAM" id="MobiDB-lite"/>
    </source>
</evidence>
<evidence type="ECO:0000313" key="5">
    <source>
        <dbReference type="EMBL" id="EPY29128.1"/>
    </source>
</evidence>
<keyword evidence="2 5" id="KW-0489">Methyltransferase</keyword>
<name>S9UJP4_9TRYP</name>
<dbReference type="CDD" id="cd02440">
    <property type="entry name" value="AdoMet_MTases"/>
    <property type="match status" value="1"/>
</dbReference>
<evidence type="ECO:0000256" key="3">
    <source>
        <dbReference type="ARBA" id="ARBA00022679"/>
    </source>
</evidence>
<dbReference type="InterPro" id="IPR029063">
    <property type="entry name" value="SAM-dependent_MTases_sf"/>
</dbReference>
<dbReference type="Proteomes" id="UP000015354">
    <property type="component" value="Unassembled WGS sequence"/>
</dbReference>
<dbReference type="GO" id="GO:0008757">
    <property type="term" value="F:S-adenosylmethionine-dependent methyltransferase activity"/>
    <property type="evidence" value="ECO:0007669"/>
    <property type="project" value="UniProtKB-ARBA"/>
</dbReference>